<dbReference type="Pfam" id="PF20150">
    <property type="entry name" value="2EXR"/>
    <property type="match status" value="1"/>
</dbReference>
<proteinExistence type="predicted"/>
<dbReference type="OMA" id="HEARSYV"/>
<dbReference type="EMBL" id="CVMT01000001">
    <property type="protein sequence ID" value="CRG83589.1"/>
    <property type="molecule type" value="Genomic_DNA"/>
</dbReference>
<dbReference type="OrthoDB" id="3546385at2759"/>
<organism evidence="2 3">
    <name type="scientific">Talaromyces islandicus</name>
    <name type="common">Penicillium islandicum</name>
    <dbReference type="NCBI Taxonomy" id="28573"/>
    <lineage>
        <taxon>Eukaryota</taxon>
        <taxon>Fungi</taxon>
        <taxon>Dikarya</taxon>
        <taxon>Ascomycota</taxon>
        <taxon>Pezizomycotina</taxon>
        <taxon>Eurotiomycetes</taxon>
        <taxon>Eurotiomycetidae</taxon>
        <taxon>Eurotiales</taxon>
        <taxon>Trichocomaceae</taxon>
        <taxon>Talaromyces</taxon>
        <taxon>Talaromyces sect. Islandici</taxon>
    </lineage>
</organism>
<dbReference type="AlphaFoldDB" id="A0A0U1LKN6"/>
<sequence length="150" mass="17850">MFTLFPLLPTELRLQIRHEALPQPIRKPLYFYEKGCWGPQYLPESDPNYDPDNDEHNLCLEFDCSRLAPPKLGVPLFYVNHEARSYVLSWIRDQGLAFRFNREKQSLVLIRSFDPDCDTLYVSEEQWYDFHVEPFDRMSEPDIGNKVLSY</sequence>
<dbReference type="Proteomes" id="UP000054383">
    <property type="component" value="Unassembled WGS sequence"/>
</dbReference>
<dbReference type="InterPro" id="IPR045518">
    <property type="entry name" value="2EXR"/>
</dbReference>
<dbReference type="STRING" id="28573.A0A0U1LKN6"/>
<gene>
    <name evidence="2" type="ORF">PISL3812_00942</name>
</gene>
<keyword evidence="3" id="KW-1185">Reference proteome</keyword>
<name>A0A0U1LKN6_TALIS</name>
<evidence type="ECO:0000313" key="2">
    <source>
        <dbReference type="EMBL" id="CRG83589.1"/>
    </source>
</evidence>
<reference evidence="2 3" key="1">
    <citation type="submission" date="2015-04" db="EMBL/GenBank/DDBJ databases">
        <authorList>
            <person name="Syromyatnikov M.Y."/>
            <person name="Popov V.N."/>
        </authorList>
    </citation>
    <scope>NUCLEOTIDE SEQUENCE [LARGE SCALE GENOMIC DNA]</scope>
    <source>
        <strain evidence="2">WF-38-12</strain>
    </source>
</reference>
<feature type="domain" description="2EXR" evidence="1">
    <location>
        <begin position="2"/>
        <end position="120"/>
    </location>
</feature>
<protein>
    <recommendedName>
        <fullName evidence="1">2EXR domain-containing protein</fullName>
    </recommendedName>
</protein>
<accession>A0A0U1LKN6</accession>
<evidence type="ECO:0000313" key="3">
    <source>
        <dbReference type="Proteomes" id="UP000054383"/>
    </source>
</evidence>
<evidence type="ECO:0000259" key="1">
    <source>
        <dbReference type="Pfam" id="PF20150"/>
    </source>
</evidence>